<accession>A0A6G9XU50</accession>
<sequence>MKATNTPGPATRPQPTPPHFPGTGTVALVATAVLVALLSVVALGIVVSTM</sequence>
<evidence type="ECO:0000256" key="1">
    <source>
        <dbReference type="SAM" id="MobiDB-lite"/>
    </source>
</evidence>
<evidence type="ECO:0000256" key="2">
    <source>
        <dbReference type="SAM" id="Phobius"/>
    </source>
</evidence>
<feature type="region of interest" description="Disordered" evidence="1">
    <location>
        <begin position="1"/>
        <end position="22"/>
    </location>
</feature>
<proteinExistence type="predicted"/>
<gene>
    <name evidence="3" type="ORF">F5X71_20875</name>
</gene>
<organism evidence="3 4">
    <name type="scientific">Nocardia brasiliensis</name>
    <dbReference type="NCBI Taxonomy" id="37326"/>
    <lineage>
        <taxon>Bacteria</taxon>
        <taxon>Bacillati</taxon>
        <taxon>Actinomycetota</taxon>
        <taxon>Actinomycetes</taxon>
        <taxon>Mycobacteriales</taxon>
        <taxon>Nocardiaceae</taxon>
        <taxon>Nocardia</taxon>
    </lineage>
</organism>
<dbReference type="Proteomes" id="UP000501705">
    <property type="component" value="Chromosome"/>
</dbReference>
<feature type="transmembrane region" description="Helical" evidence="2">
    <location>
        <begin position="26"/>
        <end position="47"/>
    </location>
</feature>
<evidence type="ECO:0000313" key="3">
    <source>
        <dbReference type="EMBL" id="QIS04454.1"/>
    </source>
</evidence>
<feature type="compositionally biased region" description="Pro residues" evidence="1">
    <location>
        <begin position="10"/>
        <end position="20"/>
    </location>
</feature>
<dbReference type="RefSeq" id="WP_167463574.1">
    <property type="nucleotide sequence ID" value="NZ_CP046171.1"/>
</dbReference>
<name>A0A6G9XU50_NOCBR</name>
<keyword evidence="2" id="KW-1133">Transmembrane helix</keyword>
<evidence type="ECO:0000313" key="4">
    <source>
        <dbReference type="Proteomes" id="UP000501705"/>
    </source>
</evidence>
<keyword evidence="2" id="KW-0812">Transmembrane</keyword>
<protein>
    <submittedName>
        <fullName evidence="3">Uncharacterized protein</fullName>
    </submittedName>
</protein>
<dbReference type="EMBL" id="CP046171">
    <property type="protein sequence ID" value="QIS04454.1"/>
    <property type="molecule type" value="Genomic_DNA"/>
</dbReference>
<keyword evidence="2" id="KW-0472">Membrane</keyword>
<reference evidence="3 4" key="1">
    <citation type="journal article" date="2019" name="ACS Chem. Biol.">
        <title>Identification and Mobilization of a Cryptic Antibiotic Biosynthesis Gene Locus from a Human-Pathogenic Nocardia Isolate.</title>
        <authorList>
            <person name="Herisse M."/>
            <person name="Ishida K."/>
            <person name="Porter J.L."/>
            <person name="Howden B."/>
            <person name="Hertweck C."/>
            <person name="Stinear T.P."/>
            <person name="Pidot S.J."/>
        </authorList>
    </citation>
    <scope>NUCLEOTIDE SEQUENCE [LARGE SCALE GENOMIC DNA]</scope>
    <source>
        <strain evidence="3 4">AUSMDU00024985</strain>
    </source>
</reference>
<dbReference type="AlphaFoldDB" id="A0A6G9XU50"/>